<proteinExistence type="predicted"/>
<reference evidence="3" key="1">
    <citation type="submission" date="2020-12" db="EMBL/GenBank/DDBJ databases">
        <title>Prauserella sp. ASG 168, a novel actinomycete isolated from cave rock.</title>
        <authorList>
            <person name="Suriyachadkun C."/>
        </authorList>
    </citation>
    <scope>NUCLEOTIDE SEQUENCE</scope>
    <source>
        <strain evidence="3">ASG 168</strain>
    </source>
</reference>
<feature type="region of interest" description="Disordered" evidence="1">
    <location>
        <begin position="200"/>
        <end position="226"/>
    </location>
</feature>
<feature type="region of interest" description="Disordered" evidence="1">
    <location>
        <begin position="1"/>
        <end position="90"/>
    </location>
</feature>
<feature type="region of interest" description="Disordered" evidence="1">
    <location>
        <begin position="123"/>
        <end position="177"/>
    </location>
</feature>
<dbReference type="AlphaFoldDB" id="A0A934V3F3"/>
<evidence type="ECO:0000313" key="3">
    <source>
        <dbReference type="EMBL" id="MBK1782935.1"/>
    </source>
</evidence>
<comment type="caution">
    <text evidence="3">The sequence shown here is derived from an EMBL/GenBank/DDBJ whole genome shotgun (WGS) entry which is preliminary data.</text>
</comment>
<keyword evidence="2" id="KW-1133">Transmembrane helix</keyword>
<evidence type="ECO:0000256" key="2">
    <source>
        <dbReference type="SAM" id="Phobius"/>
    </source>
</evidence>
<feature type="compositionally biased region" description="Low complexity" evidence="1">
    <location>
        <begin position="16"/>
        <end position="34"/>
    </location>
</feature>
<evidence type="ECO:0000256" key="1">
    <source>
        <dbReference type="SAM" id="MobiDB-lite"/>
    </source>
</evidence>
<keyword evidence="2" id="KW-0812">Transmembrane</keyword>
<feature type="compositionally biased region" description="Low complexity" evidence="1">
    <location>
        <begin position="161"/>
        <end position="171"/>
    </location>
</feature>
<dbReference type="RefSeq" id="WP_200313874.1">
    <property type="nucleotide sequence ID" value="NZ_JAENJH010000001.1"/>
</dbReference>
<keyword evidence="2" id="KW-0472">Membrane</keyword>
<keyword evidence="4" id="KW-1185">Reference proteome</keyword>
<name>A0A934V3F3_9PSEU</name>
<evidence type="ECO:0000313" key="4">
    <source>
        <dbReference type="Proteomes" id="UP000635245"/>
    </source>
</evidence>
<dbReference type="EMBL" id="JAENJH010000001">
    <property type="protein sequence ID" value="MBK1782935.1"/>
    <property type="molecule type" value="Genomic_DNA"/>
</dbReference>
<sequence>MTYPPPPPGGPGQPGPHGQQGLWGQQPQQGGQFPPSGPTPQEGGLRGTGGEQQFGQPGQFGQFGQPGQFGQFGDQPPGFPGGPDGEPPKKKTGLIVGIAIAAIVVIGGVVALILFLTSGDDEDGAEGQNPGTDGGQQSSAPQVPGAGESQDPGDSGDSDGSGDAPGDSGSAGDDETVVQELADRALESLTTKNAELAKEVSCDPDSIDPAAVDQIPDGTYSQNGDIRVEGDTATIPVTLPGGEEQELTAAKENGAWCVNG</sequence>
<protein>
    <submittedName>
        <fullName evidence="3">Uncharacterized protein</fullName>
    </submittedName>
</protein>
<feature type="transmembrane region" description="Helical" evidence="2">
    <location>
        <begin position="94"/>
        <end position="116"/>
    </location>
</feature>
<accession>A0A934V3F3</accession>
<organism evidence="3 4">
    <name type="scientific">Prauserella cavernicola</name>
    <dbReference type="NCBI Taxonomy" id="2800127"/>
    <lineage>
        <taxon>Bacteria</taxon>
        <taxon>Bacillati</taxon>
        <taxon>Actinomycetota</taxon>
        <taxon>Actinomycetes</taxon>
        <taxon>Pseudonocardiales</taxon>
        <taxon>Pseudonocardiaceae</taxon>
        <taxon>Prauserella</taxon>
    </lineage>
</organism>
<dbReference type="Proteomes" id="UP000635245">
    <property type="component" value="Unassembled WGS sequence"/>
</dbReference>
<feature type="compositionally biased region" description="Polar residues" evidence="1">
    <location>
        <begin position="129"/>
        <end position="141"/>
    </location>
</feature>
<feature type="compositionally biased region" description="Low complexity" evidence="1">
    <location>
        <begin position="53"/>
        <end position="76"/>
    </location>
</feature>
<gene>
    <name evidence="3" type="ORF">JHE00_01260</name>
</gene>
<feature type="compositionally biased region" description="Pro residues" evidence="1">
    <location>
        <begin position="1"/>
        <end position="14"/>
    </location>
</feature>